<evidence type="ECO:0000256" key="2">
    <source>
        <dbReference type="ARBA" id="ARBA00023125"/>
    </source>
</evidence>
<dbReference type="Gene3D" id="1.10.357.10">
    <property type="entry name" value="Tetracycline Repressor, domain 2"/>
    <property type="match status" value="1"/>
</dbReference>
<evidence type="ECO:0000256" key="1">
    <source>
        <dbReference type="ARBA" id="ARBA00023015"/>
    </source>
</evidence>
<reference evidence="6" key="2">
    <citation type="submission" date="2020-09" db="EMBL/GenBank/DDBJ databases">
        <authorList>
            <person name="Sun Q."/>
            <person name="Zhou Y."/>
        </authorList>
    </citation>
    <scope>NUCLEOTIDE SEQUENCE</scope>
    <source>
        <strain evidence="6">CGMCC 4.5737</strain>
    </source>
</reference>
<keyword evidence="1" id="KW-0805">Transcription regulation</keyword>
<dbReference type="AlphaFoldDB" id="A0A8J3C7Z7"/>
<keyword evidence="2 4" id="KW-0238">DNA-binding</keyword>
<dbReference type="InterPro" id="IPR050109">
    <property type="entry name" value="HTH-type_TetR-like_transc_reg"/>
</dbReference>
<dbReference type="EMBL" id="BMMK01000002">
    <property type="protein sequence ID" value="GGM38253.1"/>
    <property type="molecule type" value="Genomic_DNA"/>
</dbReference>
<dbReference type="Pfam" id="PF00440">
    <property type="entry name" value="TetR_N"/>
    <property type="match status" value="1"/>
</dbReference>
<proteinExistence type="predicted"/>
<organism evidence="6 7">
    <name type="scientific">Longimycelium tulufanense</name>
    <dbReference type="NCBI Taxonomy" id="907463"/>
    <lineage>
        <taxon>Bacteria</taxon>
        <taxon>Bacillati</taxon>
        <taxon>Actinomycetota</taxon>
        <taxon>Actinomycetes</taxon>
        <taxon>Pseudonocardiales</taxon>
        <taxon>Pseudonocardiaceae</taxon>
        <taxon>Longimycelium</taxon>
    </lineage>
</organism>
<dbReference type="PRINTS" id="PR00455">
    <property type="entry name" value="HTHTETR"/>
</dbReference>
<dbReference type="InterPro" id="IPR054129">
    <property type="entry name" value="DesT_TetR_C"/>
</dbReference>
<keyword evidence="7" id="KW-1185">Reference proteome</keyword>
<dbReference type="SUPFAM" id="SSF48498">
    <property type="entry name" value="Tetracyclin repressor-like, C-terminal domain"/>
    <property type="match status" value="1"/>
</dbReference>
<gene>
    <name evidence="6" type="ORF">GCM10012275_06600</name>
</gene>
<dbReference type="Proteomes" id="UP000637578">
    <property type="component" value="Unassembled WGS sequence"/>
</dbReference>
<feature type="DNA-binding region" description="H-T-H motif" evidence="4">
    <location>
        <begin position="27"/>
        <end position="46"/>
    </location>
</feature>
<dbReference type="InterPro" id="IPR036271">
    <property type="entry name" value="Tet_transcr_reg_TetR-rel_C_sf"/>
</dbReference>
<evidence type="ECO:0000313" key="7">
    <source>
        <dbReference type="Proteomes" id="UP000637578"/>
    </source>
</evidence>
<feature type="domain" description="HTH tetR-type" evidence="5">
    <location>
        <begin position="4"/>
        <end position="64"/>
    </location>
</feature>
<evidence type="ECO:0000256" key="4">
    <source>
        <dbReference type="PROSITE-ProRule" id="PRU00335"/>
    </source>
</evidence>
<accession>A0A8J3C7Z7</accession>
<dbReference type="SUPFAM" id="SSF46689">
    <property type="entry name" value="Homeodomain-like"/>
    <property type="match status" value="1"/>
</dbReference>
<dbReference type="Pfam" id="PF21943">
    <property type="entry name" value="TetR_C_46"/>
    <property type="match status" value="1"/>
</dbReference>
<protein>
    <submittedName>
        <fullName evidence="6">TetR family transcriptional regulator</fullName>
    </submittedName>
</protein>
<dbReference type="PROSITE" id="PS50977">
    <property type="entry name" value="HTH_TETR_2"/>
    <property type="match status" value="1"/>
</dbReference>
<comment type="caution">
    <text evidence="6">The sequence shown here is derived from an EMBL/GenBank/DDBJ whole genome shotgun (WGS) entry which is preliminary data.</text>
</comment>
<keyword evidence="3" id="KW-0804">Transcription</keyword>
<dbReference type="GO" id="GO:0000976">
    <property type="term" value="F:transcription cis-regulatory region binding"/>
    <property type="evidence" value="ECO:0007669"/>
    <property type="project" value="TreeGrafter"/>
</dbReference>
<evidence type="ECO:0000313" key="6">
    <source>
        <dbReference type="EMBL" id="GGM38253.1"/>
    </source>
</evidence>
<evidence type="ECO:0000256" key="3">
    <source>
        <dbReference type="ARBA" id="ARBA00023163"/>
    </source>
</evidence>
<dbReference type="PANTHER" id="PTHR30055:SF174">
    <property type="entry name" value="TRANSCRIPTIONAL REGULATORY PROTEIN (PROBABLY TETR-FAMILY)-RELATED"/>
    <property type="match status" value="1"/>
</dbReference>
<evidence type="ECO:0000259" key="5">
    <source>
        <dbReference type="PROSITE" id="PS50977"/>
    </source>
</evidence>
<dbReference type="PANTHER" id="PTHR30055">
    <property type="entry name" value="HTH-TYPE TRANSCRIPTIONAL REGULATOR RUTR"/>
    <property type="match status" value="1"/>
</dbReference>
<name>A0A8J3C7Z7_9PSEU</name>
<sequence>MDVSARRHQLLEVGCELFASQPYDEVWIDHVAARAGVSRGLLYHYFGSKRDFLRAIVEHEAAALLAATEPDPDLPPPEQLRAALDGYLDYVANHPHGYRAIYRGTASTDAQVRTIIDNNLRQQEQRLLTALTYGESPSERLRLAIHGWIAFVVATCLDWLDNPTLDATAIRDLCADALTGILTTGNHLFRAR</sequence>
<dbReference type="InterPro" id="IPR009057">
    <property type="entry name" value="Homeodomain-like_sf"/>
</dbReference>
<dbReference type="GO" id="GO:0003700">
    <property type="term" value="F:DNA-binding transcription factor activity"/>
    <property type="evidence" value="ECO:0007669"/>
    <property type="project" value="TreeGrafter"/>
</dbReference>
<reference evidence="6" key="1">
    <citation type="journal article" date="2014" name="Int. J. Syst. Evol. Microbiol.">
        <title>Complete genome sequence of Corynebacterium casei LMG S-19264T (=DSM 44701T), isolated from a smear-ripened cheese.</title>
        <authorList>
            <consortium name="US DOE Joint Genome Institute (JGI-PGF)"/>
            <person name="Walter F."/>
            <person name="Albersmeier A."/>
            <person name="Kalinowski J."/>
            <person name="Ruckert C."/>
        </authorList>
    </citation>
    <scope>NUCLEOTIDE SEQUENCE</scope>
    <source>
        <strain evidence="6">CGMCC 4.5737</strain>
    </source>
</reference>
<dbReference type="InterPro" id="IPR001647">
    <property type="entry name" value="HTH_TetR"/>
</dbReference>